<accession>A0A5Q4BMD0</accession>
<evidence type="ECO:0000313" key="3">
    <source>
        <dbReference type="EMBL" id="TQN68143.1"/>
    </source>
</evidence>
<proteinExistence type="predicted"/>
<evidence type="ECO:0000313" key="4">
    <source>
        <dbReference type="Proteomes" id="UP000326340"/>
    </source>
</evidence>
<feature type="compositionally biased region" description="Basic and acidic residues" evidence="1">
    <location>
        <begin position="24"/>
        <end position="34"/>
    </location>
</feature>
<dbReference type="AlphaFoldDB" id="A0A5Q4BMD0"/>
<evidence type="ECO:0000256" key="1">
    <source>
        <dbReference type="SAM" id="MobiDB-lite"/>
    </source>
</evidence>
<comment type="caution">
    <text evidence="3">The sequence shown here is derived from an EMBL/GenBank/DDBJ whole genome shotgun (WGS) entry which is preliminary data.</text>
</comment>
<dbReference type="EMBL" id="PUHP01000759">
    <property type="protein sequence ID" value="TQN68143.1"/>
    <property type="molecule type" value="Genomic_DNA"/>
</dbReference>
<keyword evidence="2" id="KW-0472">Membrane</keyword>
<sequence length="336" mass="36935">MQIDGPPETPPEIVDNSQNTKTPSFKDHLPRDPEVAYSLRPAKPQRPPSARPMDLIDLKNHPMALRITNYNNNNNNQNNTAAHTSAASIEDDYSPTAAGPRWPTTGQCPLSFWIPRFVWAAAQRTAQASIPIRCLLRRAGKYLLFPAIVLGTLSAVFPAYLPGLWETMEWRLLAVFFRASSPSPPSFPPFTPSPLSSSSSSLEGYAGTPLGSLETSAYRPLRTLTQTSVDEFMNRQTYLLIVNIKTAVERDFPMVITSTLNELWLNTDDVAKYPSRSYVVVVPAASSGTFSRLYRSVANVVSFCGPEGKSTPTSLPVSQALVAFLSRTARATGRRS</sequence>
<name>A0A5Q4BMD0_9PEZI</name>
<dbReference type="Proteomes" id="UP000326340">
    <property type="component" value="Unassembled WGS sequence"/>
</dbReference>
<reference evidence="3 4" key="1">
    <citation type="journal article" date="2019" name="Sci. Rep.">
        <title>Colletotrichum shisoi sp. nov., an anthracnose pathogen of Perilla frutescens in Japan: molecular phylogenetic, morphological and genomic evidence.</title>
        <authorList>
            <person name="Gan P."/>
            <person name="Tsushima A."/>
            <person name="Hiroyama R."/>
            <person name="Narusaka M."/>
            <person name="Takano Y."/>
            <person name="Narusaka Y."/>
            <person name="Kawaradani M."/>
            <person name="Damm U."/>
            <person name="Shirasu K."/>
        </authorList>
    </citation>
    <scope>NUCLEOTIDE SEQUENCE [LARGE SCALE GENOMIC DNA]</scope>
    <source>
        <strain evidence="3 4">PG-2018a</strain>
    </source>
</reference>
<organism evidence="3 4">
    <name type="scientific">Colletotrichum shisoi</name>
    <dbReference type="NCBI Taxonomy" id="2078593"/>
    <lineage>
        <taxon>Eukaryota</taxon>
        <taxon>Fungi</taxon>
        <taxon>Dikarya</taxon>
        <taxon>Ascomycota</taxon>
        <taxon>Pezizomycotina</taxon>
        <taxon>Sordariomycetes</taxon>
        <taxon>Hypocreomycetidae</taxon>
        <taxon>Glomerellales</taxon>
        <taxon>Glomerellaceae</taxon>
        <taxon>Colletotrichum</taxon>
        <taxon>Colletotrichum destructivum species complex</taxon>
    </lineage>
</organism>
<evidence type="ECO:0000256" key="2">
    <source>
        <dbReference type="SAM" id="Phobius"/>
    </source>
</evidence>
<keyword evidence="2" id="KW-0812">Transmembrane</keyword>
<keyword evidence="2" id="KW-1133">Transmembrane helix</keyword>
<feature type="region of interest" description="Disordered" evidence="1">
    <location>
        <begin position="1"/>
        <end position="53"/>
    </location>
</feature>
<protein>
    <submittedName>
        <fullName evidence="3">Uncharacterized protein</fullName>
    </submittedName>
</protein>
<feature type="transmembrane region" description="Helical" evidence="2">
    <location>
        <begin position="142"/>
        <end position="161"/>
    </location>
</feature>
<keyword evidence="4" id="KW-1185">Reference proteome</keyword>
<gene>
    <name evidence="3" type="ORF">CSHISOI_07472</name>
</gene>